<evidence type="ECO:0000313" key="2">
    <source>
        <dbReference type="Proteomes" id="UP000035425"/>
    </source>
</evidence>
<dbReference type="GO" id="GO:0008168">
    <property type="term" value="F:methyltransferase activity"/>
    <property type="evidence" value="ECO:0007669"/>
    <property type="project" value="UniProtKB-KW"/>
</dbReference>
<proteinExistence type="predicted"/>
<keyword evidence="2" id="KW-1185">Reference proteome</keyword>
<comment type="caution">
    <text evidence="1">The sequence shown here is derived from an EMBL/GenBank/DDBJ whole genome shotgun (WGS) entry which is preliminary data.</text>
</comment>
<dbReference type="CDD" id="cd02440">
    <property type="entry name" value="AdoMet_MTases"/>
    <property type="match status" value="1"/>
</dbReference>
<dbReference type="RefSeq" id="WP_047223888.1">
    <property type="nucleotide sequence ID" value="NZ_JWIO01000027.1"/>
</dbReference>
<dbReference type="GO" id="GO:0032259">
    <property type="term" value="P:methylation"/>
    <property type="evidence" value="ECO:0007669"/>
    <property type="project" value="UniProtKB-KW"/>
</dbReference>
<accession>A0ABR5F1V9</accession>
<organism evidence="1 2">
    <name type="scientific">Protofrankia coriariae</name>
    <dbReference type="NCBI Taxonomy" id="1562887"/>
    <lineage>
        <taxon>Bacteria</taxon>
        <taxon>Bacillati</taxon>
        <taxon>Actinomycetota</taxon>
        <taxon>Actinomycetes</taxon>
        <taxon>Frankiales</taxon>
        <taxon>Frankiaceae</taxon>
        <taxon>Protofrankia</taxon>
    </lineage>
</organism>
<sequence>MLRHTNKFDASLSEISESLLAPLSEQPRNWLLGRALDELVSDLTALDAAAENMVSGAPRPDIVEPVDAAAPTIVNGSLLVSGQQVMQTWEKPLMKAMADQVSGPGRSVLEIGFGLGISAGYIQEYRPARHTIVEANPQVFETAVEWSRAPGHENTEIVFGRWQDAIDSLGRFDGIFFDTYPLDENEFASHFLGGSTYAEHFFPAAAEHLTEGGSFTYYSNEIDSLSRRHQRSLLRYFRTIRMQVVDGLRPPPDCSYWWAPSMVVVTASESRY</sequence>
<keyword evidence="1" id="KW-0808">Transferase</keyword>
<dbReference type="Proteomes" id="UP000035425">
    <property type="component" value="Unassembled WGS sequence"/>
</dbReference>
<dbReference type="PANTHER" id="PTHR32379">
    <property type="entry name" value="GUANIDINOACETATE N-METHYLTRANSFERASE"/>
    <property type="match status" value="1"/>
</dbReference>
<dbReference type="InterPro" id="IPR051038">
    <property type="entry name" value="RMT2/GAMT_Mtase"/>
</dbReference>
<dbReference type="SUPFAM" id="SSF53335">
    <property type="entry name" value="S-adenosyl-L-methionine-dependent methyltransferases"/>
    <property type="match status" value="1"/>
</dbReference>
<keyword evidence="1" id="KW-0489">Methyltransferase</keyword>
<name>A0ABR5F1V9_9ACTN</name>
<protein>
    <submittedName>
        <fullName evidence="1">Methyltransferase</fullName>
    </submittedName>
</protein>
<dbReference type="InterPro" id="IPR029063">
    <property type="entry name" value="SAM-dependent_MTases_sf"/>
</dbReference>
<dbReference type="EMBL" id="JWIO01000027">
    <property type="protein sequence ID" value="KLL10704.1"/>
    <property type="molecule type" value="Genomic_DNA"/>
</dbReference>
<reference evidence="1 2" key="1">
    <citation type="submission" date="2014-12" db="EMBL/GenBank/DDBJ databases">
        <title>Frankia sp. BMG5.1 draft genome.</title>
        <authorList>
            <person name="Gtari M."/>
            <person name="Ghodhbane-Gtari F."/>
            <person name="Nouioui I."/>
            <person name="Ktari A."/>
            <person name="Hezbri K."/>
            <person name="Mimouni W."/>
            <person name="Sbissi I."/>
            <person name="Ayari A."/>
            <person name="Yamanaka T."/>
            <person name="Normand P."/>
            <person name="Tisa L.S."/>
            <person name="Boudabous A."/>
        </authorList>
    </citation>
    <scope>NUCLEOTIDE SEQUENCE [LARGE SCALE GENOMIC DNA]</scope>
    <source>
        <strain evidence="1 2">BMG5.1</strain>
    </source>
</reference>
<gene>
    <name evidence="1" type="ORF">FrCorBMG51_16180</name>
</gene>
<dbReference type="Gene3D" id="3.40.50.150">
    <property type="entry name" value="Vaccinia Virus protein VP39"/>
    <property type="match status" value="1"/>
</dbReference>
<dbReference type="PANTHER" id="PTHR32379:SF1">
    <property type="entry name" value="GUANIDINOACETATE N-METHYLTRANSFERASE"/>
    <property type="match status" value="1"/>
</dbReference>
<evidence type="ECO:0000313" key="1">
    <source>
        <dbReference type="EMBL" id="KLL10704.1"/>
    </source>
</evidence>